<dbReference type="Proteomes" id="UP000012179">
    <property type="component" value="Chromosome"/>
</dbReference>
<name>A0A1W6SQZ0_9PROT</name>
<organism evidence="1 2">
    <name type="scientific">Nitrosospira lacus</name>
    <dbReference type="NCBI Taxonomy" id="1288494"/>
    <lineage>
        <taxon>Bacteria</taxon>
        <taxon>Pseudomonadati</taxon>
        <taxon>Pseudomonadota</taxon>
        <taxon>Betaproteobacteria</taxon>
        <taxon>Nitrosomonadales</taxon>
        <taxon>Nitrosomonadaceae</taxon>
        <taxon>Nitrosospira</taxon>
    </lineage>
</organism>
<evidence type="ECO:0000313" key="2">
    <source>
        <dbReference type="Proteomes" id="UP000012179"/>
    </source>
</evidence>
<proteinExistence type="predicted"/>
<evidence type="ECO:0000313" key="1">
    <source>
        <dbReference type="EMBL" id="ARO88182.1"/>
    </source>
</evidence>
<accession>A0A1W6SQZ0</accession>
<dbReference type="AlphaFoldDB" id="A0A1W6SQZ0"/>
<dbReference type="InterPro" id="IPR014915">
    <property type="entry name" value="Phage_TLS_TfmB"/>
</dbReference>
<protein>
    <recommendedName>
        <fullName evidence="3">DUF1799 domain-containing protein</fullName>
    </recommendedName>
</protein>
<sequence>MLEGKFRKGGRSKKLADAARHWAAGQVGNPRAGPDEVEEDLRAFGITVEPEANEDAAEDNAFGVWKENVKTVEFFLSVLTQWRVHGMTGAILGFEYPGIVAAMAMNGIRNQKRLFADLRIMESAAMEILNRER</sequence>
<dbReference type="OrthoDB" id="6169380at2"/>
<dbReference type="Pfam" id="PF08809">
    <property type="entry name" value="DUF1799"/>
    <property type="match status" value="1"/>
</dbReference>
<dbReference type="EMBL" id="CP021106">
    <property type="protein sequence ID" value="ARO88182.1"/>
    <property type="molecule type" value="Genomic_DNA"/>
</dbReference>
<gene>
    <name evidence="1" type="ORF">EBAPG3_010550</name>
</gene>
<evidence type="ECO:0008006" key="3">
    <source>
        <dbReference type="Google" id="ProtNLM"/>
    </source>
</evidence>
<dbReference type="KEGG" id="nlc:EBAPG3_010550"/>
<reference evidence="1 2" key="1">
    <citation type="journal article" date="2015" name="Int. J. Syst. Evol. Microbiol.">
        <title>Nitrosospira lacus sp. nov., a psychrotolerant, ammonia-oxidizing bacterium from sandy lake sediment.</title>
        <authorList>
            <person name="Urakawa H."/>
            <person name="Garcia J.C."/>
            <person name="Nielsen J.L."/>
            <person name="Le V.Q."/>
            <person name="Kozlowski J.A."/>
            <person name="Stein L.Y."/>
            <person name="Lim C.K."/>
            <person name="Pommerening-Roser A."/>
            <person name="Martens-Habbena W."/>
            <person name="Stahl D.A."/>
            <person name="Klotz M.G."/>
        </authorList>
    </citation>
    <scope>NUCLEOTIDE SEQUENCE [LARGE SCALE GENOMIC DNA]</scope>
    <source>
        <strain evidence="1 2">APG3</strain>
    </source>
</reference>
<keyword evidence="2" id="KW-1185">Reference proteome</keyword>